<dbReference type="EMBL" id="WCZY01000001">
    <property type="protein sequence ID" value="KAB6696973.1"/>
    <property type="molecule type" value="Genomic_DNA"/>
</dbReference>
<name>A0A3E4KIG9_PHOVU</name>
<sequence>MSYMINLTNIIGEFPAWNLSTETRKNKYLEFEAPKRKFQRELNILNYTKCSVRDLSFFAKYPLLKKIISFLQDNVETQNMDIALFLEIAILLAYHVKLSAKSVANSINYFLKCRNELTNSTHKISLAGLEILDEITALIRECELGLIDKSSSLLKKKLFKDEDSINFGEERLYPNDCIFGYLLQEHISGYLLCLVTEPFVELFYTNTSSVNPCFTLFNALCFKGEIKSFITKDENLSYSAIIKQKDNPLATCLAVTLDKITSSNRISSQWILDNISQNYITTFRKLWWLSSIYAKYHSKYSNELNNNRNLFAQVEKIIKLVELESGKKLVMPDNYPISNVFPETMEMKKESPDGKKGVTELGVYYSQREKDINSLTQQSNNDKDRENSFFILPDDYFEQLSDSCERICIDDIKEIIKKQGVQKFYEFIDYIAEQEYIENDIQTKKSFAYRLTGRHKPDNLLKKIEWNTDKDSGSYRLYYIVKQFYWGNGRKGIRKGNNVPTGKYHRIKLFFICDKYTGDPSTYANKAPQDFKTKLEEFFTKEINNNNPVPQGLPSPKPL</sequence>
<dbReference type="AlphaFoldDB" id="A0A3E4KIG9"/>
<dbReference type="EMBL" id="WCZV01000001">
    <property type="protein sequence ID" value="KAB6704187.1"/>
    <property type="molecule type" value="Genomic_DNA"/>
</dbReference>
<dbReference type="Proteomes" id="UP000437380">
    <property type="component" value="Unassembled WGS sequence"/>
</dbReference>
<evidence type="ECO:0000313" key="2">
    <source>
        <dbReference type="EMBL" id="KAB6696973.1"/>
    </source>
</evidence>
<reference evidence="4 5" key="1">
    <citation type="journal article" date="2019" name="Nat. Med.">
        <title>A library of human gut bacterial isolates paired with longitudinal multiomics data enables mechanistic microbiome research.</title>
        <authorList>
            <person name="Poyet M."/>
            <person name="Groussin M."/>
            <person name="Gibbons S.M."/>
            <person name="Avila-Pacheco J."/>
            <person name="Jiang X."/>
            <person name="Kearney S.M."/>
            <person name="Perrotta A.R."/>
            <person name="Berdy B."/>
            <person name="Zhao S."/>
            <person name="Lieberman T.D."/>
            <person name="Swanson P.K."/>
            <person name="Smith M."/>
            <person name="Roesemann S."/>
            <person name="Alexander J.E."/>
            <person name="Rich S.A."/>
            <person name="Livny J."/>
            <person name="Vlamakis H."/>
            <person name="Clish C."/>
            <person name="Bullock K."/>
            <person name="Deik A."/>
            <person name="Scott J."/>
            <person name="Pierce K.A."/>
            <person name="Xavier R.J."/>
            <person name="Alm E.J."/>
        </authorList>
    </citation>
    <scope>NUCLEOTIDE SEQUENCE [LARGE SCALE GENOMIC DNA]</scope>
    <source>
        <strain evidence="3 4">BIOML-A82</strain>
        <strain evidence="2 5">BIOML-A85</strain>
        <strain evidence="1 6">BIOML-A93</strain>
    </source>
</reference>
<proteinExistence type="predicted"/>
<accession>A0A3E4KIG9</accession>
<organism evidence="2 5">
    <name type="scientific">Phocaeicola vulgatus</name>
    <name type="common">Bacteroides vulgatus</name>
    <dbReference type="NCBI Taxonomy" id="821"/>
    <lineage>
        <taxon>Bacteria</taxon>
        <taxon>Pseudomonadati</taxon>
        <taxon>Bacteroidota</taxon>
        <taxon>Bacteroidia</taxon>
        <taxon>Bacteroidales</taxon>
        <taxon>Bacteroidaceae</taxon>
        <taxon>Phocaeicola</taxon>
    </lineage>
</organism>
<evidence type="ECO:0000313" key="5">
    <source>
        <dbReference type="Proteomes" id="UP000470777"/>
    </source>
</evidence>
<evidence type="ECO:0000313" key="1">
    <source>
        <dbReference type="EMBL" id="KAB6663176.1"/>
    </source>
</evidence>
<protein>
    <submittedName>
        <fullName evidence="2">Uncharacterized protein</fullName>
    </submittedName>
</protein>
<dbReference type="RefSeq" id="WP_117696395.1">
    <property type="nucleotide sequence ID" value="NZ_CP103067.1"/>
</dbReference>
<evidence type="ECO:0000313" key="6">
    <source>
        <dbReference type="Proteomes" id="UP000470952"/>
    </source>
</evidence>
<evidence type="ECO:0000313" key="3">
    <source>
        <dbReference type="EMBL" id="KAB6704187.1"/>
    </source>
</evidence>
<evidence type="ECO:0000313" key="4">
    <source>
        <dbReference type="Proteomes" id="UP000437380"/>
    </source>
</evidence>
<dbReference type="Proteomes" id="UP000470777">
    <property type="component" value="Unassembled WGS sequence"/>
</dbReference>
<gene>
    <name evidence="3" type="ORF">GAY17_01245</name>
    <name evidence="1" type="ORF">GAZ76_01965</name>
    <name evidence="2" type="ORF">GAZ92_01245</name>
</gene>
<dbReference type="EMBL" id="WDAG01000002">
    <property type="protein sequence ID" value="KAB6663176.1"/>
    <property type="molecule type" value="Genomic_DNA"/>
</dbReference>
<comment type="caution">
    <text evidence="2">The sequence shown here is derived from an EMBL/GenBank/DDBJ whole genome shotgun (WGS) entry which is preliminary data.</text>
</comment>
<dbReference type="Proteomes" id="UP000470952">
    <property type="component" value="Unassembled WGS sequence"/>
</dbReference>